<keyword evidence="3" id="KW-1185">Reference proteome</keyword>
<accession>A0A4Y3RDC3</accession>
<feature type="compositionally biased region" description="Low complexity" evidence="1">
    <location>
        <begin position="90"/>
        <end position="111"/>
    </location>
</feature>
<organism evidence="2 3">
    <name type="scientific">Streptomyces cacaoi</name>
    <dbReference type="NCBI Taxonomy" id="1898"/>
    <lineage>
        <taxon>Bacteria</taxon>
        <taxon>Bacillati</taxon>
        <taxon>Actinomycetota</taxon>
        <taxon>Actinomycetes</taxon>
        <taxon>Kitasatosporales</taxon>
        <taxon>Streptomycetaceae</taxon>
        <taxon>Streptomyces</taxon>
    </lineage>
</organism>
<sequence length="122" mass="12952">MLSGQCPVHTLVAHVRGTAFDRLSALAPLAPFRPRGSDRSTPAVLAAHGSSPVPGVIEGCARIATGDRQRALAFRLEFCPDARRWQCTALTLDTDAPTAPGARTGRPSRSTRGGRGPRSRRP</sequence>
<dbReference type="Proteomes" id="UP000319210">
    <property type="component" value="Unassembled WGS sequence"/>
</dbReference>
<proteinExistence type="predicted"/>
<protein>
    <submittedName>
        <fullName evidence="2">Uncharacterized protein</fullName>
    </submittedName>
</protein>
<dbReference type="InterPro" id="IPR045596">
    <property type="entry name" value="DUF6459"/>
</dbReference>
<dbReference type="Pfam" id="PF20060">
    <property type="entry name" value="DUF6459"/>
    <property type="match status" value="1"/>
</dbReference>
<name>A0A4Y3RDC3_STRCI</name>
<evidence type="ECO:0000313" key="3">
    <source>
        <dbReference type="Proteomes" id="UP000319210"/>
    </source>
</evidence>
<gene>
    <name evidence="2" type="ORF">SCA03_62910</name>
</gene>
<comment type="caution">
    <text evidence="2">The sequence shown here is derived from an EMBL/GenBank/DDBJ whole genome shotgun (WGS) entry which is preliminary data.</text>
</comment>
<evidence type="ECO:0000256" key="1">
    <source>
        <dbReference type="SAM" id="MobiDB-lite"/>
    </source>
</evidence>
<feature type="region of interest" description="Disordered" evidence="1">
    <location>
        <begin position="30"/>
        <end position="49"/>
    </location>
</feature>
<feature type="region of interest" description="Disordered" evidence="1">
    <location>
        <begin position="90"/>
        <end position="122"/>
    </location>
</feature>
<dbReference type="EMBL" id="BJMM01000061">
    <property type="protein sequence ID" value="GEB53740.1"/>
    <property type="molecule type" value="Genomic_DNA"/>
</dbReference>
<evidence type="ECO:0000313" key="2">
    <source>
        <dbReference type="EMBL" id="GEB53740.1"/>
    </source>
</evidence>
<reference evidence="2 3" key="1">
    <citation type="submission" date="2019-06" db="EMBL/GenBank/DDBJ databases">
        <title>Whole genome shotgun sequence of Streptomyces cacaoi subsp. cacaoi NBRC 12748.</title>
        <authorList>
            <person name="Hosoyama A."/>
            <person name="Uohara A."/>
            <person name="Ohji S."/>
            <person name="Ichikawa N."/>
        </authorList>
    </citation>
    <scope>NUCLEOTIDE SEQUENCE [LARGE SCALE GENOMIC DNA]</scope>
    <source>
        <strain evidence="2 3">NBRC 12748</strain>
    </source>
</reference>
<dbReference type="AlphaFoldDB" id="A0A4Y3RDC3"/>